<organism evidence="2 3">
    <name type="scientific">Mycobacterium malmoense</name>
    <dbReference type="NCBI Taxonomy" id="1780"/>
    <lineage>
        <taxon>Bacteria</taxon>
        <taxon>Bacillati</taxon>
        <taxon>Actinomycetota</taxon>
        <taxon>Actinomycetes</taxon>
        <taxon>Mycobacteriales</taxon>
        <taxon>Mycobacteriaceae</taxon>
        <taxon>Mycobacterium</taxon>
    </lineage>
</organism>
<dbReference type="Proteomes" id="UP000092683">
    <property type="component" value="Unassembled WGS sequence"/>
</dbReference>
<gene>
    <name evidence="2" type="ORF">A5677_12685</name>
</gene>
<reference evidence="2 3" key="1">
    <citation type="submission" date="2016-06" db="EMBL/GenBank/DDBJ databases">
        <authorList>
            <person name="Kjaerup R.B."/>
            <person name="Dalgaard T.S."/>
            <person name="Juul-Madsen H.R."/>
        </authorList>
    </citation>
    <scope>NUCLEOTIDE SEQUENCE [LARGE SCALE GENOMIC DNA]</scope>
    <source>
        <strain evidence="2 3">E3012</strain>
    </source>
</reference>
<name>A0A1B9DDC8_MYCMA</name>
<dbReference type="EMBL" id="MBEE01000027">
    <property type="protein sequence ID" value="OCB61683.1"/>
    <property type="molecule type" value="Genomic_DNA"/>
</dbReference>
<evidence type="ECO:0000313" key="3">
    <source>
        <dbReference type="Proteomes" id="UP000092683"/>
    </source>
</evidence>
<protein>
    <submittedName>
        <fullName evidence="2">Uncharacterized protein</fullName>
    </submittedName>
</protein>
<proteinExistence type="predicted"/>
<evidence type="ECO:0000256" key="1">
    <source>
        <dbReference type="SAM" id="MobiDB-lite"/>
    </source>
</evidence>
<comment type="caution">
    <text evidence="2">The sequence shown here is derived from an EMBL/GenBank/DDBJ whole genome shotgun (WGS) entry which is preliminary data.</text>
</comment>
<accession>A0A1B9DDC8</accession>
<feature type="region of interest" description="Disordered" evidence="1">
    <location>
        <begin position="61"/>
        <end position="107"/>
    </location>
</feature>
<sequence>MVSRGAASEPQRWRPGVAIVAVLCLIAALVGSWAVRSQAAAPASPPSIAVSHDAIGAGSAVESSRVHADMADPASHLKRNAPTSTDQKSFKTAGIKRDRPPTWTRGAPPQWWLATPISLNTAGINAPGPDPAHTPSPIRALAGHQLLSLICIARC</sequence>
<evidence type="ECO:0000313" key="2">
    <source>
        <dbReference type="EMBL" id="OCB61683.1"/>
    </source>
</evidence>
<dbReference type="AlphaFoldDB" id="A0A1B9DDC8"/>